<proteinExistence type="predicted"/>
<name>A0A445GR42_GLYSO</name>
<evidence type="ECO:0000313" key="2">
    <source>
        <dbReference type="EMBL" id="RZB63714.1"/>
    </source>
</evidence>
<dbReference type="Proteomes" id="UP000289340">
    <property type="component" value="Chromosome 15"/>
</dbReference>
<feature type="compositionally biased region" description="Basic and acidic residues" evidence="1">
    <location>
        <begin position="111"/>
        <end position="122"/>
    </location>
</feature>
<gene>
    <name evidence="2" type="ORF">D0Y65_040350</name>
</gene>
<sequence length="138" mass="16017">MMFLSLHSNLHSLTLLQQAPENHTPKLLNSHSLDFPYRTPLILFQPPPRAPPQQQSYLRPPSPRHRRPRPRRHYQRPNSLEPRHSCKFIRSVEEAEAEAPQEGQELLRQQMYEEDHTGDSEKVTGGAEESARSQKVNP</sequence>
<comment type="caution">
    <text evidence="2">The sequence shown here is derived from an EMBL/GenBank/DDBJ whole genome shotgun (WGS) entry which is preliminary data.</text>
</comment>
<evidence type="ECO:0000313" key="3">
    <source>
        <dbReference type="Proteomes" id="UP000289340"/>
    </source>
</evidence>
<dbReference type="EMBL" id="QZWG01000015">
    <property type="protein sequence ID" value="RZB63714.1"/>
    <property type="molecule type" value="Genomic_DNA"/>
</dbReference>
<accession>A0A445GR42</accession>
<organism evidence="2 3">
    <name type="scientific">Glycine soja</name>
    <name type="common">Wild soybean</name>
    <dbReference type="NCBI Taxonomy" id="3848"/>
    <lineage>
        <taxon>Eukaryota</taxon>
        <taxon>Viridiplantae</taxon>
        <taxon>Streptophyta</taxon>
        <taxon>Embryophyta</taxon>
        <taxon>Tracheophyta</taxon>
        <taxon>Spermatophyta</taxon>
        <taxon>Magnoliopsida</taxon>
        <taxon>eudicotyledons</taxon>
        <taxon>Gunneridae</taxon>
        <taxon>Pentapetalae</taxon>
        <taxon>rosids</taxon>
        <taxon>fabids</taxon>
        <taxon>Fabales</taxon>
        <taxon>Fabaceae</taxon>
        <taxon>Papilionoideae</taxon>
        <taxon>50 kb inversion clade</taxon>
        <taxon>NPAAA clade</taxon>
        <taxon>indigoferoid/millettioid clade</taxon>
        <taxon>Phaseoleae</taxon>
        <taxon>Glycine</taxon>
        <taxon>Glycine subgen. Soja</taxon>
    </lineage>
</organism>
<keyword evidence="3" id="KW-1185">Reference proteome</keyword>
<evidence type="ECO:0000256" key="1">
    <source>
        <dbReference type="SAM" id="MobiDB-lite"/>
    </source>
</evidence>
<feature type="compositionally biased region" description="Basic residues" evidence="1">
    <location>
        <begin position="62"/>
        <end position="75"/>
    </location>
</feature>
<dbReference type="AlphaFoldDB" id="A0A445GR42"/>
<reference evidence="2 3" key="1">
    <citation type="submission" date="2018-09" db="EMBL/GenBank/DDBJ databases">
        <title>A high-quality reference genome of wild soybean provides a powerful tool to mine soybean genomes.</title>
        <authorList>
            <person name="Xie M."/>
            <person name="Chung C.Y.L."/>
            <person name="Li M.-W."/>
            <person name="Wong F.-L."/>
            <person name="Chan T.-F."/>
            <person name="Lam H.-M."/>
        </authorList>
    </citation>
    <scope>NUCLEOTIDE SEQUENCE [LARGE SCALE GENOMIC DNA]</scope>
    <source>
        <strain evidence="3">cv. W05</strain>
        <tissue evidence="2">Hypocotyl of etiolated seedlings</tissue>
    </source>
</reference>
<feature type="region of interest" description="Disordered" evidence="1">
    <location>
        <begin position="39"/>
        <end position="138"/>
    </location>
</feature>
<protein>
    <submittedName>
        <fullName evidence="2">Uncharacterized protein</fullName>
    </submittedName>
</protein>